<gene>
    <name evidence="1" type="ORF">MOC_0358</name>
</gene>
<dbReference type="EMBL" id="CP003811">
    <property type="protein sequence ID" value="AIQ88113.1"/>
    <property type="molecule type" value="Genomic_DNA"/>
</dbReference>
<dbReference type="Proteomes" id="UP000029492">
    <property type="component" value="Chromosome"/>
</dbReference>
<keyword evidence="2" id="KW-1185">Reference proteome</keyword>
<dbReference type="GeneID" id="96605420"/>
<proteinExistence type="predicted"/>
<sequence>MHVMRWLTSKIIGLFLGETQSRRANTMSKEREAGTFEGGYSTKSRQFESDYNAATRMLKLRIDERFPDSYYARLSSDRNSSYDYGQDRALAIDTISTAIAMALRGGASVEQAAAAGAASVRI</sequence>
<protein>
    <submittedName>
        <fullName evidence="1">Protein of unassigned function</fullName>
    </submittedName>
</protein>
<organism evidence="1 2">
    <name type="scientific">Methylobacterium oryzae CBMB20</name>
    <dbReference type="NCBI Taxonomy" id="693986"/>
    <lineage>
        <taxon>Bacteria</taxon>
        <taxon>Pseudomonadati</taxon>
        <taxon>Pseudomonadota</taxon>
        <taxon>Alphaproteobacteria</taxon>
        <taxon>Hyphomicrobiales</taxon>
        <taxon>Methylobacteriaceae</taxon>
        <taxon>Methylobacterium</taxon>
    </lineage>
</organism>
<dbReference type="AlphaFoldDB" id="A0A089NQI7"/>
<evidence type="ECO:0000313" key="1">
    <source>
        <dbReference type="EMBL" id="AIQ88113.1"/>
    </source>
</evidence>
<accession>A0A089NQI7</accession>
<evidence type="ECO:0000313" key="2">
    <source>
        <dbReference type="Proteomes" id="UP000029492"/>
    </source>
</evidence>
<dbReference type="KEGG" id="mor:MOC_0358"/>
<dbReference type="RefSeq" id="WP_043346618.1">
    <property type="nucleotide sequence ID" value="NZ_CP003811.1"/>
</dbReference>
<reference evidence="1 2" key="1">
    <citation type="journal article" date="2014" name="PLoS ONE">
        <title>Genome Information of Methylobacterium oryzae, a Plant-Probiotic Methylotroph in the Phyllosphere.</title>
        <authorList>
            <person name="Kwak M.J."/>
            <person name="Jeong H."/>
            <person name="Madhaiyan M."/>
            <person name="Lee Y."/>
            <person name="Sa T.M."/>
            <person name="Oh T.K."/>
            <person name="Kim J.F."/>
        </authorList>
    </citation>
    <scope>NUCLEOTIDE SEQUENCE [LARGE SCALE GENOMIC DNA]</scope>
    <source>
        <strain evidence="1 2">CBMB20</strain>
    </source>
</reference>
<dbReference type="eggNOG" id="ENOG5030ZUZ">
    <property type="taxonomic scope" value="Bacteria"/>
</dbReference>
<dbReference type="HOGENOM" id="CLU_2024014_0_0_5"/>
<name>A0A089NQI7_9HYPH</name>